<dbReference type="InterPro" id="IPR042221">
    <property type="entry name" value="Leu/Phe-tRNA_Trfase_N"/>
</dbReference>
<keyword evidence="6" id="KW-1185">Reference proteome</keyword>
<comment type="function">
    <text evidence="4">Functions in the N-end rule pathway of protein degradation where it conjugates Leu, Phe and, less efficiently, Met from aminoacyl-tRNAs to the N-termini of proteins containing an N-terminal arginine or lysine.</text>
</comment>
<dbReference type="EC" id="2.3.2.6" evidence="4"/>
<dbReference type="HAMAP" id="MF_00688">
    <property type="entry name" value="Leu_Phe_trans"/>
    <property type="match status" value="1"/>
</dbReference>
<dbReference type="EMBL" id="JANCMU010000001">
    <property type="protein sequence ID" value="MDG4945278.1"/>
    <property type="molecule type" value="Genomic_DNA"/>
</dbReference>
<keyword evidence="3 4" id="KW-0012">Acyltransferase</keyword>
<dbReference type="Gene3D" id="3.30.70.3550">
    <property type="entry name" value="Leucyl/phenylalanyl-tRNA-protein transferase, N-terminal domain"/>
    <property type="match status" value="1"/>
</dbReference>
<dbReference type="InterPro" id="IPR042203">
    <property type="entry name" value="Leu/Phe-tRNA_Trfase_C"/>
</dbReference>
<evidence type="ECO:0000256" key="3">
    <source>
        <dbReference type="ARBA" id="ARBA00023315"/>
    </source>
</evidence>
<dbReference type="Gene3D" id="3.40.630.70">
    <property type="entry name" value="Leucyl/phenylalanyl-tRNA-protein transferase, C-terminal domain"/>
    <property type="match status" value="1"/>
</dbReference>
<dbReference type="InterPro" id="IPR016181">
    <property type="entry name" value="Acyl_CoA_acyltransferase"/>
</dbReference>
<comment type="catalytic activity">
    <reaction evidence="4">
        <text>N-terminal L-arginyl-[protein] + L-leucyl-tRNA(Leu) = N-terminal L-leucyl-L-arginyl-[protein] + tRNA(Leu) + H(+)</text>
        <dbReference type="Rhea" id="RHEA:50416"/>
        <dbReference type="Rhea" id="RHEA-COMP:9613"/>
        <dbReference type="Rhea" id="RHEA-COMP:9622"/>
        <dbReference type="Rhea" id="RHEA-COMP:12672"/>
        <dbReference type="Rhea" id="RHEA-COMP:12673"/>
        <dbReference type="ChEBI" id="CHEBI:15378"/>
        <dbReference type="ChEBI" id="CHEBI:64719"/>
        <dbReference type="ChEBI" id="CHEBI:78442"/>
        <dbReference type="ChEBI" id="CHEBI:78494"/>
        <dbReference type="ChEBI" id="CHEBI:133044"/>
        <dbReference type="EC" id="2.3.2.6"/>
    </reaction>
</comment>
<name>A0A9X4MUY0_9FLAO</name>
<comment type="catalytic activity">
    <reaction evidence="4">
        <text>N-terminal L-lysyl-[protein] + L-leucyl-tRNA(Leu) = N-terminal L-leucyl-L-lysyl-[protein] + tRNA(Leu) + H(+)</text>
        <dbReference type="Rhea" id="RHEA:12340"/>
        <dbReference type="Rhea" id="RHEA-COMP:9613"/>
        <dbReference type="Rhea" id="RHEA-COMP:9622"/>
        <dbReference type="Rhea" id="RHEA-COMP:12670"/>
        <dbReference type="Rhea" id="RHEA-COMP:12671"/>
        <dbReference type="ChEBI" id="CHEBI:15378"/>
        <dbReference type="ChEBI" id="CHEBI:65249"/>
        <dbReference type="ChEBI" id="CHEBI:78442"/>
        <dbReference type="ChEBI" id="CHEBI:78494"/>
        <dbReference type="ChEBI" id="CHEBI:133043"/>
        <dbReference type="EC" id="2.3.2.6"/>
    </reaction>
</comment>
<evidence type="ECO:0000256" key="1">
    <source>
        <dbReference type="ARBA" id="ARBA00022490"/>
    </source>
</evidence>
<dbReference type="GO" id="GO:0005737">
    <property type="term" value="C:cytoplasm"/>
    <property type="evidence" value="ECO:0007669"/>
    <property type="project" value="UniProtKB-SubCell"/>
</dbReference>
<comment type="similarity">
    <text evidence="4">Belongs to the L/F-transferase family.</text>
</comment>
<dbReference type="PANTHER" id="PTHR30098:SF2">
    <property type="entry name" value="LEUCYL_PHENYLALANYL-TRNA--PROTEIN TRANSFERASE"/>
    <property type="match status" value="1"/>
</dbReference>
<dbReference type="NCBIfam" id="TIGR00667">
    <property type="entry name" value="aat"/>
    <property type="match status" value="1"/>
</dbReference>
<dbReference type="RefSeq" id="WP_304419943.1">
    <property type="nucleotide sequence ID" value="NZ_JANCMU010000001.1"/>
</dbReference>
<comment type="caution">
    <text evidence="5">The sequence shown here is derived from an EMBL/GenBank/DDBJ whole genome shotgun (WGS) entry which is preliminary data.</text>
</comment>
<dbReference type="PANTHER" id="PTHR30098">
    <property type="entry name" value="LEUCYL/PHENYLALANYL-TRNA--PROTEIN TRANSFERASE"/>
    <property type="match status" value="1"/>
</dbReference>
<dbReference type="GO" id="GO:0008914">
    <property type="term" value="F:leucyl-tRNA--protein transferase activity"/>
    <property type="evidence" value="ECO:0007669"/>
    <property type="project" value="UniProtKB-UniRule"/>
</dbReference>
<dbReference type="InterPro" id="IPR004616">
    <property type="entry name" value="Leu/Phe-tRNA_Trfase"/>
</dbReference>
<evidence type="ECO:0000313" key="5">
    <source>
        <dbReference type="EMBL" id="MDG4945278.1"/>
    </source>
</evidence>
<accession>A0A9X4MUY0</accession>
<dbReference type="GO" id="GO:0030163">
    <property type="term" value="P:protein catabolic process"/>
    <property type="evidence" value="ECO:0007669"/>
    <property type="project" value="UniProtKB-UniRule"/>
</dbReference>
<dbReference type="AlphaFoldDB" id="A0A9X4MUY0"/>
<dbReference type="SUPFAM" id="SSF55729">
    <property type="entry name" value="Acyl-CoA N-acyltransferases (Nat)"/>
    <property type="match status" value="1"/>
</dbReference>
<evidence type="ECO:0000313" key="6">
    <source>
        <dbReference type="Proteomes" id="UP001152599"/>
    </source>
</evidence>
<organism evidence="5 6">
    <name type="scientific">Profundicola chukchiensis</name>
    <dbReference type="NCBI Taxonomy" id="2961959"/>
    <lineage>
        <taxon>Bacteria</taxon>
        <taxon>Pseudomonadati</taxon>
        <taxon>Bacteroidota</taxon>
        <taxon>Flavobacteriia</taxon>
        <taxon>Flavobacteriales</taxon>
        <taxon>Weeksellaceae</taxon>
        <taxon>Profundicola</taxon>
    </lineage>
</organism>
<gene>
    <name evidence="4 5" type="primary">aat</name>
    <name evidence="5" type="ORF">NMK71_02535</name>
</gene>
<evidence type="ECO:0000256" key="4">
    <source>
        <dbReference type="HAMAP-Rule" id="MF_00688"/>
    </source>
</evidence>
<comment type="catalytic activity">
    <reaction evidence="4">
        <text>L-phenylalanyl-tRNA(Phe) + an N-terminal L-alpha-aminoacyl-[protein] = an N-terminal L-phenylalanyl-L-alpha-aminoacyl-[protein] + tRNA(Phe)</text>
        <dbReference type="Rhea" id="RHEA:43632"/>
        <dbReference type="Rhea" id="RHEA-COMP:9668"/>
        <dbReference type="Rhea" id="RHEA-COMP:9699"/>
        <dbReference type="Rhea" id="RHEA-COMP:10636"/>
        <dbReference type="Rhea" id="RHEA-COMP:10637"/>
        <dbReference type="ChEBI" id="CHEBI:78442"/>
        <dbReference type="ChEBI" id="CHEBI:78531"/>
        <dbReference type="ChEBI" id="CHEBI:78597"/>
        <dbReference type="ChEBI" id="CHEBI:83561"/>
        <dbReference type="EC" id="2.3.2.6"/>
    </reaction>
</comment>
<evidence type="ECO:0000256" key="2">
    <source>
        <dbReference type="ARBA" id="ARBA00022679"/>
    </source>
</evidence>
<dbReference type="Pfam" id="PF03588">
    <property type="entry name" value="Leu_Phe_trans"/>
    <property type="match status" value="1"/>
</dbReference>
<protein>
    <recommendedName>
        <fullName evidence="4">Leucyl/phenylalanyl-tRNA--protein transferase</fullName>
        <ecNumber evidence="4">2.3.2.6</ecNumber>
    </recommendedName>
    <alternativeName>
        <fullName evidence="4">L/F-transferase</fullName>
    </alternativeName>
    <alternativeName>
        <fullName evidence="4">Leucyltransferase</fullName>
    </alternativeName>
    <alternativeName>
        <fullName evidence="4">Phenyalanyltransferase</fullName>
    </alternativeName>
</protein>
<comment type="subcellular location">
    <subcellularLocation>
        <location evidence="4">Cytoplasm</location>
    </subcellularLocation>
</comment>
<keyword evidence="1 4" id="KW-0963">Cytoplasm</keyword>
<proteinExistence type="inferred from homology"/>
<keyword evidence="2 4" id="KW-0808">Transferase</keyword>
<reference evidence="5" key="1">
    <citation type="submission" date="2022-07" db="EMBL/GenBank/DDBJ databases">
        <title>Description and genome-wide analysis of Profundicola chukchiensis gen. nov., sp. nov., marine bacteria isolated from bottom sediments of the Chukchi Sea.</title>
        <authorList>
            <person name="Romanenko L."/>
            <person name="Otstavnykh N."/>
            <person name="Kurilenko V."/>
            <person name="Eremeev V."/>
            <person name="Velansky P."/>
            <person name="Mikhailov V."/>
            <person name="Isaeva M."/>
        </authorList>
    </citation>
    <scope>NUCLEOTIDE SEQUENCE</scope>
    <source>
        <strain evidence="5">KMM 9713</strain>
    </source>
</reference>
<sequence>MIFLQDHQAFPPADQANKEGILAVSMNLSIVRLLEAYHKGIFPWYNADEPVLWWTPDPRMVLFPEELKISKSMRKVLRDEIFKVTYNQDFKAVIESCRDIPRAGQDGTWISDEIIAYYTHLFNLGWVQSVEVWNQEGDLVGGLYGVLVDRVFCGESMFAKESNASKAGFISFIQEFKNELDLIDCQIYTKHLASLGARLIPRKEYLKYLPKFEI</sequence>
<dbReference type="Proteomes" id="UP001152599">
    <property type="component" value="Unassembled WGS sequence"/>
</dbReference>